<evidence type="ECO:0000313" key="3">
    <source>
        <dbReference type="EMBL" id="OXV07718.1"/>
    </source>
</evidence>
<sequence length="690" mass="74628">MDAPKVDRGLFFRAISSYRDVFLSEHAHLSESDRHQLWTQQLAQFIPASFETGSTSPDTGDSLTSGMTTSRSNCHIGPSLDSNSGSNNNNITGVGVKNVNLGKRTRQDAPRTGSGVSPAKRQATTAESHGALDEPFPPTFPALHHQMTRRQSTESRIGTGSGESPRAAGMARSKSYQPPLPHRLPLPAKASPVTMAGQQRQSSGFPRQQLRHQDVEEFDPKEYSEQYSDDSFALDLAPPFSPDTGSMYNRPQSHQLPSKSQSLPATQPLQYPGLVASAHSSSSDLLPATAAPEMTRSATADSISYAIDMFRFGSSGSNIDNMDEISSSSYLPQSSPQDVPSLPLSRSQDMGHVPFYSSKSPSSFLSTSAPTPVASSRSPFSSSFPFTPSSTSVEMKHSLSVGSDSSSSQSRAVRRTQEQIVQGARPIAPKTSSQDNSPSTEHHKMIRIASEDGTSKEVAAIPKTSFVRPPRAKTYCSLCADHPEGFHGDHELRRHVDRVHAAVRKVWVCVDISPDKTFLANCKACRNGKRYGANYNAAAHLRRTHFNPCQRGRGGRGKDSEKRGGKGGGQHPPMDVLRHWMEQKEEVVRDNAFLLDDDMSDDSPSAPPPPSSQAAVAGLTAPEVDTPASFEYDASSSSVGWEPLLGGGYDDMNPMCMMNLSSSFSSCLESQQFTAEADPYPVCVSSLLEI</sequence>
<evidence type="ECO:0000256" key="1">
    <source>
        <dbReference type="SAM" id="MobiDB-lite"/>
    </source>
</evidence>
<gene>
    <name evidence="3" type="ORF">Egran_04518</name>
</gene>
<keyword evidence="4" id="KW-1185">Reference proteome</keyword>
<dbReference type="AlphaFoldDB" id="A0A232LUL3"/>
<evidence type="ECO:0000313" key="4">
    <source>
        <dbReference type="Proteomes" id="UP000243515"/>
    </source>
</evidence>
<feature type="region of interest" description="Disordered" evidence="1">
    <location>
        <begin position="233"/>
        <end position="267"/>
    </location>
</feature>
<feature type="region of interest" description="Disordered" evidence="1">
    <location>
        <begin position="596"/>
        <end position="618"/>
    </location>
</feature>
<dbReference type="EMBL" id="NPHW01004606">
    <property type="protein sequence ID" value="OXV07718.1"/>
    <property type="molecule type" value="Genomic_DNA"/>
</dbReference>
<feature type="region of interest" description="Disordered" evidence="1">
    <location>
        <begin position="50"/>
        <end position="181"/>
    </location>
</feature>
<feature type="compositionally biased region" description="Polar residues" evidence="1">
    <location>
        <begin position="243"/>
        <end position="267"/>
    </location>
</feature>
<feature type="domain" description="DUF7896" evidence="2">
    <location>
        <begin position="504"/>
        <end position="583"/>
    </location>
</feature>
<feature type="compositionally biased region" description="Polar residues" evidence="1">
    <location>
        <begin position="430"/>
        <end position="439"/>
    </location>
</feature>
<feature type="compositionally biased region" description="Polar residues" evidence="1">
    <location>
        <begin position="196"/>
        <end position="206"/>
    </location>
</feature>
<feature type="region of interest" description="Disordered" evidence="1">
    <location>
        <begin position="546"/>
        <end position="574"/>
    </location>
</feature>
<feature type="region of interest" description="Disordered" evidence="1">
    <location>
        <begin position="193"/>
        <end position="213"/>
    </location>
</feature>
<feature type="region of interest" description="Disordered" evidence="1">
    <location>
        <begin position="323"/>
        <end position="442"/>
    </location>
</feature>
<feature type="compositionally biased region" description="Low complexity" evidence="1">
    <location>
        <begin position="326"/>
        <end position="337"/>
    </location>
</feature>
<evidence type="ECO:0000259" key="2">
    <source>
        <dbReference type="Pfam" id="PF25438"/>
    </source>
</evidence>
<comment type="caution">
    <text evidence="3">The sequence shown here is derived from an EMBL/GenBank/DDBJ whole genome shotgun (WGS) entry which is preliminary data.</text>
</comment>
<accession>A0A232LUL3</accession>
<dbReference type="Pfam" id="PF25438">
    <property type="entry name" value="DUF7896"/>
    <property type="match status" value="1"/>
</dbReference>
<feature type="compositionally biased region" description="Polar residues" evidence="1">
    <location>
        <begin position="51"/>
        <end position="73"/>
    </location>
</feature>
<dbReference type="InterPro" id="IPR057218">
    <property type="entry name" value="DUF7896"/>
</dbReference>
<dbReference type="PANTHER" id="PTHR42031">
    <property type="entry name" value="KEY LIME PATHOGENICITY PROTEIN"/>
    <property type="match status" value="1"/>
</dbReference>
<name>A0A232LUL3_9EURO</name>
<proteinExistence type="predicted"/>
<feature type="compositionally biased region" description="Low complexity" evidence="1">
    <location>
        <begin position="354"/>
        <end position="410"/>
    </location>
</feature>
<dbReference type="OrthoDB" id="5377599at2759"/>
<protein>
    <recommendedName>
        <fullName evidence="2">DUF7896 domain-containing protein</fullName>
    </recommendedName>
</protein>
<dbReference type="PANTHER" id="PTHR42031:SF1">
    <property type="entry name" value="KEY LIME PATHOGENICITY PROTEIN"/>
    <property type="match status" value="1"/>
</dbReference>
<dbReference type="Proteomes" id="UP000243515">
    <property type="component" value="Unassembled WGS sequence"/>
</dbReference>
<organism evidence="3 4">
    <name type="scientific">Elaphomyces granulatus</name>
    <dbReference type="NCBI Taxonomy" id="519963"/>
    <lineage>
        <taxon>Eukaryota</taxon>
        <taxon>Fungi</taxon>
        <taxon>Dikarya</taxon>
        <taxon>Ascomycota</taxon>
        <taxon>Pezizomycotina</taxon>
        <taxon>Eurotiomycetes</taxon>
        <taxon>Eurotiomycetidae</taxon>
        <taxon>Eurotiales</taxon>
        <taxon>Elaphomycetaceae</taxon>
        <taxon>Elaphomyces</taxon>
    </lineage>
</organism>
<reference evidence="3 4" key="1">
    <citation type="journal article" date="2015" name="Environ. Microbiol.">
        <title>Metagenome sequence of Elaphomyces granulatus from sporocarp tissue reveals Ascomycota ectomycorrhizal fingerprints of genome expansion and a Proteobacteria-rich microbiome.</title>
        <authorList>
            <person name="Quandt C.A."/>
            <person name="Kohler A."/>
            <person name="Hesse C.N."/>
            <person name="Sharpton T.J."/>
            <person name="Martin F."/>
            <person name="Spatafora J.W."/>
        </authorList>
    </citation>
    <scope>NUCLEOTIDE SEQUENCE [LARGE SCALE GENOMIC DNA]</scope>
    <source>
        <strain evidence="3 4">OSC145934</strain>
    </source>
</reference>